<dbReference type="STRING" id="7167.A0A182FKB8"/>
<dbReference type="FunFam" id="1.20.90.10:FF:000002">
    <property type="entry name" value="Phospholipase A2 group III"/>
    <property type="match status" value="1"/>
</dbReference>
<evidence type="ECO:0000256" key="6">
    <source>
        <dbReference type="ARBA" id="ARBA00022723"/>
    </source>
</evidence>
<comment type="cofactor">
    <cofactor evidence="1">
        <name>Ca(2+)</name>
        <dbReference type="ChEBI" id="CHEBI:29108"/>
    </cofactor>
</comment>
<dbReference type="PROSITE" id="PS00118">
    <property type="entry name" value="PA2_HIS"/>
    <property type="match status" value="1"/>
</dbReference>
<dbReference type="GO" id="GO:0050482">
    <property type="term" value="P:arachidonate secretion"/>
    <property type="evidence" value="ECO:0007669"/>
    <property type="project" value="InterPro"/>
</dbReference>
<keyword evidence="7" id="KW-0378">Hydrolase</keyword>
<keyword evidence="11" id="KW-1015">Disulfide bond</keyword>
<keyword evidence="9" id="KW-0442">Lipid degradation</keyword>
<dbReference type="EC" id="3.1.1.4" evidence="3"/>
<dbReference type="GO" id="GO:0006644">
    <property type="term" value="P:phospholipid metabolic process"/>
    <property type="evidence" value="ECO:0007669"/>
    <property type="project" value="InterPro"/>
</dbReference>
<evidence type="ECO:0000313" key="14">
    <source>
        <dbReference type="EnsemblMetazoa" id="AALB006964-PA"/>
    </source>
</evidence>
<evidence type="ECO:0000256" key="9">
    <source>
        <dbReference type="ARBA" id="ARBA00022963"/>
    </source>
</evidence>
<dbReference type="InterPro" id="IPR016090">
    <property type="entry name" value="PLA2-like_dom"/>
</dbReference>
<evidence type="ECO:0000256" key="1">
    <source>
        <dbReference type="ARBA" id="ARBA00001913"/>
    </source>
</evidence>
<evidence type="ECO:0000256" key="4">
    <source>
        <dbReference type="ARBA" id="ARBA00021721"/>
    </source>
</evidence>
<sequence length="231" mass="27219">MTVRKLERTAEILLPTMVAHRHWRSCVWQWYSRLVGTARQLVLTAELQVRCTKHLYKNAETFDIDNELEERDGDQGKSRANRTQERINLTVPGTKWCGPGNTANDYDDLGSNSEVDKCCREHDHCDNIPAGETKYGLKNDDYFTRLHCKCDRDFQQCLHRVNTTFSNKLGNFYFTVRDQCYKKQHPIVDCAEHTNKIFLRRCVRYVLDTSRSDTWQWFDLPFYDGNMLDGF</sequence>
<dbReference type="AlphaFoldDB" id="A0A182FKB8"/>
<dbReference type="InterPro" id="IPR036444">
    <property type="entry name" value="PLipase_A2_dom_sf"/>
</dbReference>
<dbReference type="CDD" id="cd04704">
    <property type="entry name" value="PLA2_bee_venom_like"/>
    <property type="match status" value="1"/>
</dbReference>
<keyword evidence="10" id="KW-0443">Lipid metabolism</keyword>
<dbReference type="VEuPathDB" id="VectorBase:AALB006964"/>
<keyword evidence="5" id="KW-0964">Secreted</keyword>
<evidence type="ECO:0000256" key="5">
    <source>
        <dbReference type="ARBA" id="ARBA00022525"/>
    </source>
</evidence>
<evidence type="ECO:0000256" key="3">
    <source>
        <dbReference type="ARBA" id="ARBA00013278"/>
    </source>
</evidence>
<evidence type="ECO:0000256" key="8">
    <source>
        <dbReference type="ARBA" id="ARBA00022837"/>
    </source>
</evidence>
<name>A0A182FKB8_ANOAL</name>
<dbReference type="VEuPathDB" id="VectorBase:AALB20_032728"/>
<dbReference type="EnsemblMetazoa" id="AALB006964-RA">
    <property type="protein sequence ID" value="AALB006964-PA"/>
    <property type="gene ID" value="AALB006964"/>
</dbReference>
<evidence type="ECO:0000256" key="10">
    <source>
        <dbReference type="ARBA" id="ARBA00023098"/>
    </source>
</evidence>
<dbReference type="GO" id="GO:0016042">
    <property type="term" value="P:lipid catabolic process"/>
    <property type="evidence" value="ECO:0007669"/>
    <property type="project" value="UniProtKB-KW"/>
</dbReference>
<proteinExistence type="predicted"/>
<dbReference type="GO" id="GO:0005576">
    <property type="term" value="C:extracellular region"/>
    <property type="evidence" value="ECO:0007669"/>
    <property type="project" value="UniProtKB-SubCell"/>
</dbReference>
<evidence type="ECO:0000256" key="7">
    <source>
        <dbReference type="ARBA" id="ARBA00022801"/>
    </source>
</evidence>
<evidence type="ECO:0000313" key="15">
    <source>
        <dbReference type="Proteomes" id="UP000069272"/>
    </source>
</evidence>
<dbReference type="Proteomes" id="UP000069272">
    <property type="component" value="Chromosome 3R"/>
</dbReference>
<dbReference type="InterPro" id="IPR033113">
    <property type="entry name" value="PLA2_histidine"/>
</dbReference>
<feature type="domain" description="Phospholipase A2-like central" evidence="13">
    <location>
        <begin position="91"/>
        <end position="183"/>
    </location>
</feature>
<organism evidence="14 15">
    <name type="scientific">Anopheles albimanus</name>
    <name type="common">New world malaria mosquito</name>
    <dbReference type="NCBI Taxonomy" id="7167"/>
    <lineage>
        <taxon>Eukaryota</taxon>
        <taxon>Metazoa</taxon>
        <taxon>Ecdysozoa</taxon>
        <taxon>Arthropoda</taxon>
        <taxon>Hexapoda</taxon>
        <taxon>Insecta</taxon>
        <taxon>Pterygota</taxon>
        <taxon>Neoptera</taxon>
        <taxon>Endopterygota</taxon>
        <taxon>Diptera</taxon>
        <taxon>Nematocera</taxon>
        <taxon>Culicoidea</taxon>
        <taxon>Culicidae</taxon>
        <taxon>Anophelinae</taxon>
        <taxon>Anopheles</taxon>
    </lineage>
</organism>
<dbReference type="GO" id="GO:0004623">
    <property type="term" value="F:phospholipase A2 activity"/>
    <property type="evidence" value="ECO:0007669"/>
    <property type="project" value="UniProtKB-EC"/>
</dbReference>
<reference evidence="14" key="2">
    <citation type="submission" date="2022-08" db="UniProtKB">
        <authorList>
            <consortium name="EnsemblMetazoa"/>
        </authorList>
    </citation>
    <scope>IDENTIFICATION</scope>
    <source>
        <strain evidence="14">STECLA/ALBI9_A</strain>
    </source>
</reference>
<evidence type="ECO:0000256" key="2">
    <source>
        <dbReference type="ARBA" id="ARBA00004613"/>
    </source>
</evidence>
<comment type="subcellular location">
    <subcellularLocation>
        <location evidence="2">Secreted</location>
    </subcellularLocation>
</comment>
<keyword evidence="15" id="KW-1185">Reference proteome</keyword>
<keyword evidence="6" id="KW-0479">Metal-binding</keyword>
<dbReference type="PANTHER" id="PTHR12253">
    <property type="entry name" value="RH14732P"/>
    <property type="match status" value="1"/>
</dbReference>
<protein>
    <recommendedName>
        <fullName evidence="4">Phospholipase A2</fullName>
        <ecNumber evidence="3">3.1.1.4</ecNumber>
    </recommendedName>
    <alternativeName>
        <fullName evidence="12">Phosphatidylcholine 2-acylhydrolase</fullName>
    </alternativeName>
</protein>
<dbReference type="SUPFAM" id="SSF48619">
    <property type="entry name" value="Phospholipase A2, PLA2"/>
    <property type="match status" value="1"/>
</dbReference>
<evidence type="ECO:0000256" key="11">
    <source>
        <dbReference type="ARBA" id="ARBA00023157"/>
    </source>
</evidence>
<evidence type="ECO:0000256" key="12">
    <source>
        <dbReference type="ARBA" id="ARBA00029903"/>
    </source>
</evidence>
<evidence type="ECO:0000259" key="13">
    <source>
        <dbReference type="Pfam" id="PF05826"/>
    </source>
</evidence>
<dbReference type="Pfam" id="PF05826">
    <property type="entry name" value="Phospholip_A2_2"/>
    <property type="match status" value="1"/>
</dbReference>
<dbReference type="GO" id="GO:0046872">
    <property type="term" value="F:metal ion binding"/>
    <property type="evidence" value="ECO:0007669"/>
    <property type="project" value="UniProtKB-KW"/>
</dbReference>
<dbReference type="Gene3D" id="1.20.90.10">
    <property type="entry name" value="Phospholipase A2 domain"/>
    <property type="match status" value="1"/>
</dbReference>
<keyword evidence="8" id="KW-0106">Calcium</keyword>
<reference evidence="14 15" key="1">
    <citation type="journal article" date="2017" name="G3 (Bethesda)">
        <title>The Physical Genome Mapping of Anopheles albimanus Corrected Scaffold Misassemblies and Identified Interarm Rearrangements in Genus Anopheles.</title>
        <authorList>
            <person name="Artemov G.N."/>
            <person name="Peery A.N."/>
            <person name="Jiang X."/>
            <person name="Tu Z."/>
            <person name="Stegniy V.N."/>
            <person name="Sharakhova M.V."/>
            <person name="Sharakhov I.V."/>
        </authorList>
    </citation>
    <scope>NUCLEOTIDE SEQUENCE [LARGE SCALE GENOMIC DNA]</scope>
    <source>
        <strain evidence="14 15">ALBI9_A</strain>
    </source>
</reference>
<accession>A0A182FKB8</accession>